<evidence type="ECO:0000313" key="1">
    <source>
        <dbReference type="EMBL" id="PXF61844.1"/>
    </source>
</evidence>
<proteinExistence type="predicted"/>
<dbReference type="EMBL" id="PQXF01000002">
    <property type="protein sequence ID" value="PXF61844.1"/>
    <property type="molecule type" value="Genomic_DNA"/>
</dbReference>
<dbReference type="Proteomes" id="UP000248329">
    <property type="component" value="Unassembled WGS sequence"/>
</dbReference>
<comment type="caution">
    <text evidence="1">The sequence shown here is derived from an EMBL/GenBank/DDBJ whole genome shotgun (WGS) entry which is preliminary data.</text>
</comment>
<gene>
    <name evidence="1" type="ORF">C4B59_01030</name>
</gene>
<sequence length="130" mass="14865">MSNNRLFVVQKHYASHLHYDLRLEIDNVLKSWAVPKTPPTEVNVKRLAVQTEDHPLSYADFEGIIAEGLYGAGKVEIWDKGTFKPGKIEANKIVFDLNGKKLKGKYALIKIKPTGKYKGENNWLLFKRKP</sequence>
<name>A0AC61L605_9EURY</name>
<reference evidence="1" key="1">
    <citation type="submission" date="2018-01" db="EMBL/GenBank/DDBJ databases">
        <authorList>
            <person name="Krukenberg V."/>
        </authorList>
    </citation>
    <scope>NUCLEOTIDE SEQUENCE</scope>
    <source>
        <strain evidence="1">E20ANME2</strain>
    </source>
</reference>
<evidence type="ECO:0000313" key="2">
    <source>
        <dbReference type="Proteomes" id="UP000248329"/>
    </source>
</evidence>
<keyword evidence="1" id="KW-0436">Ligase</keyword>
<accession>A0AC61L605</accession>
<organism evidence="1 2">
    <name type="scientific">Candidatus Methanogaster sp</name>
    <dbReference type="NCBI Taxonomy" id="3386292"/>
    <lineage>
        <taxon>Archaea</taxon>
        <taxon>Methanobacteriati</taxon>
        <taxon>Methanobacteriota</taxon>
        <taxon>Stenosarchaea group</taxon>
        <taxon>Methanomicrobia</taxon>
        <taxon>Methanosarcinales</taxon>
        <taxon>ANME-2 cluster</taxon>
        <taxon>Candidatus Methanogasteraceae</taxon>
        <taxon>Candidatus Methanogaster</taxon>
    </lineage>
</organism>
<protein>
    <submittedName>
        <fullName evidence="1">ATP-dependent DNA ligase</fullName>
    </submittedName>
</protein>